<keyword evidence="2" id="KW-1003">Cell membrane</keyword>
<dbReference type="InterPro" id="IPR005899">
    <property type="entry name" value="Na_pump_deCOase"/>
</dbReference>
<gene>
    <name evidence="7" type="ORF">CHF27_012190</name>
</gene>
<dbReference type="RefSeq" id="WP_095406376.1">
    <property type="nucleotide sequence ID" value="NZ_NOJZ02000032.1"/>
</dbReference>
<evidence type="ECO:0000256" key="1">
    <source>
        <dbReference type="ARBA" id="ARBA00004236"/>
    </source>
</evidence>
<dbReference type="NCBIfam" id="TIGR01195">
    <property type="entry name" value="oadG_fam"/>
    <property type="match status" value="1"/>
</dbReference>
<dbReference type="GO" id="GO:0036376">
    <property type="term" value="P:sodium ion export across plasma membrane"/>
    <property type="evidence" value="ECO:0007669"/>
    <property type="project" value="InterPro"/>
</dbReference>
<sequence length="124" mass="14037">MSISELLQNLKIDASSMTMGEKLLAGLYTTLLAMGVVFIILVLISFIIKIINDKPKVGNKKLNKDINEMKAQENKQPQTQEQYDNELISVITAAIIASESKNIIVRRIERTNNKQSDWEKMTNI</sequence>
<dbReference type="EMBL" id="NOJZ02000032">
    <property type="protein sequence ID" value="RDY22664.1"/>
    <property type="molecule type" value="Genomic_DNA"/>
</dbReference>
<comment type="subcellular location">
    <subcellularLocation>
        <location evidence="1">Cell membrane</location>
    </subcellularLocation>
</comment>
<keyword evidence="3 6" id="KW-0812">Transmembrane</keyword>
<feature type="transmembrane region" description="Helical" evidence="6">
    <location>
        <begin position="25"/>
        <end position="51"/>
    </location>
</feature>
<evidence type="ECO:0000313" key="7">
    <source>
        <dbReference type="EMBL" id="RDY22664.1"/>
    </source>
</evidence>
<comment type="caution">
    <text evidence="7">The sequence shown here is derived from an EMBL/GenBank/DDBJ whole genome shotgun (WGS) entry which is preliminary data.</text>
</comment>
<dbReference type="AlphaFoldDB" id="A0A371IQA4"/>
<evidence type="ECO:0000256" key="5">
    <source>
        <dbReference type="ARBA" id="ARBA00023136"/>
    </source>
</evidence>
<evidence type="ECO:0000256" key="4">
    <source>
        <dbReference type="ARBA" id="ARBA00022989"/>
    </source>
</evidence>
<dbReference type="GO" id="GO:0015081">
    <property type="term" value="F:sodium ion transmembrane transporter activity"/>
    <property type="evidence" value="ECO:0007669"/>
    <property type="project" value="InterPro"/>
</dbReference>
<evidence type="ECO:0000313" key="8">
    <source>
        <dbReference type="Proteomes" id="UP000243494"/>
    </source>
</evidence>
<dbReference type="Proteomes" id="UP000243494">
    <property type="component" value="Unassembled WGS sequence"/>
</dbReference>
<dbReference type="Pfam" id="PF04277">
    <property type="entry name" value="OAD_gamma"/>
    <property type="match status" value="1"/>
</dbReference>
<protein>
    <submittedName>
        <fullName evidence="7">Uncharacterized protein</fullName>
    </submittedName>
</protein>
<reference evidence="7 8" key="1">
    <citation type="journal article" date="2017" name="Genome Announc.">
        <title>Draft Genome Sequence of Romboutsia maritimum sp. nov. Strain CCRI-22766(T), Isolated from Coastal Estuarine Mud.</title>
        <authorList>
            <person name="Maheux A.F."/>
            <person name="Boudreau D.K."/>
            <person name="Berube E."/>
            <person name="Boissinot M."/>
            <person name="Raymond F."/>
            <person name="Brodeur S."/>
            <person name="Corbeil J."/>
            <person name="Brightwell G."/>
            <person name="Broda D."/>
            <person name="Omar R.F."/>
            <person name="Bergeron M.G."/>
        </authorList>
    </citation>
    <scope>NUCLEOTIDE SEQUENCE [LARGE SCALE GENOMIC DNA]</scope>
    <source>
        <strain evidence="7 8">CCRI-22766</strain>
    </source>
</reference>
<keyword evidence="5 6" id="KW-0472">Membrane</keyword>
<keyword evidence="8" id="KW-1185">Reference proteome</keyword>
<proteinExistence type="predicted"/>
<name>A0A371IQA4_9FIRM</name>
<dbReference type="GO" id="GO:0005886">
    <property type="term" value="C:plasma membrane"/>
    <property type="evidence" value="ECO:0007669"/>
    <property type="project" value="UniProtKB-SubCell"/>
</dbReference>
<accession>A0A371IQA4</accession>
<keyword evidence="4 6" id="KW-1133">Transmembrane helix</keyword>
<organism evidence="7 8">
    <name type="scientific">Romboutsia maritimum</name>
    <dbReference type="NCBI Taxonomy" id="2020948"/>
    <lineage>
        <taxon>Bacteria</taxon>
        <taxon>Bacillati</taxon>
        <taxon>Bacillota</taxon>
        <taxon>Clostridia</taxon>
        <taxon>Peptostreptococcales</taxon>
        <taxon>Peptostreptococcaceae</taxon>
        <taxon>Romboutsia</taxon>
    </lineage>
</organism>
<evidence type="ECO:0000256" key="6">
    <source>
        <dbReference type="SAM" id="Phobius"/>
    </source>
</evidence>
<evidence type="ECO:0000256" key="3">
    <source>
        <dbReference type="ARBA" id="ARBA00022692"/>
    </source>
</evidence>
<evidence type="ECO:0000256" key="2">
    <source>
        <dbReference type="ARBA" id="ARBA00022475"/>
    </source>
</evidence>
<dbReference type="OrthoDB" id="1757813at2"/>